<sequence>MKLFKLFQLKERKESQCDVNFGNWTRSRYNDQQLYQLASRISCKKSDGVEGQLKIKRLRSERNL</sequence>
<protein>
    <submittedName>
        <fullName evidence="1">Uncharacterized protein</fullName>
    </submittedName>
</protein>
<dbReference type="EMBL" id="JAHYIQ010000027">
    <property type="protein sequence ID" value="KAK1121247.1"/>
    <property type="molecule type" value="Genomic_DNA"/>
</dbReference>
<proteinExistence type="predicted"/>
<name>A0AA40FLX2_9HYME</name>
<dbReference type="Proteomes" id="UP001177670">
    <property type="component" value="Unassembled WGS sequence"/>
</dbReference>
<dbReference type="AlphaFoldDB" id="A0AA40FLX2"/>
<gene>
    <name evidence="1" type="ORF">K0M31_010554</name>
</gene>
<comment type="caution">
    <text evidence="1">The sequence shown here is derived from an EMBL/GenBank/DDBJ whole genome shotgun (WGS) entry which is preliminary data.</text>
</comment>
<evidence type="ECO:0000313" key="1">
    <source>
        <dbReference type="EMBL" id="KAK1121247.1"/>
    </source>
</evidence>
<accession>A0AA40FLX2</accession>
<reference evidence="1" key="1">
    <citation type="submission" date="2021-10" db="EMBL/GenBank/DDBJ databases">
        <title>Melipona bicolor Genome sequencing and assembly.</title>
        <authorList>
            <person name="Araujo N.S."/>
            <person name="Arias M.C."/>
        </authorList>
    </citation>
    <scope>NUCLEOTIDE SEQUENCE</scope>
    <source>
        <strain evidence="1">USP_2M_L1-L4_2017</strain>
        <tissue evidence="1">Whole body</tissue>
    </source>
</reference>
<evidence type="ECO:0000313" key="2">
    <source>
        <dbReference type="Proteomes" id="UP001177670"/>
    </source>
</evidence>
<organism evidence="1 2">
    <name type="scientific">Melipona bicolor</name>
    <dbReference type="NCBI Taxonomy" id="60889"/>
    <lineage>
        <taxon>Eukaryota</taxon>
        <taxon>Metazoa</taxon>
        <taxon>Ecdysozoa</taxon>
        <taxon>Arthropoda</taxon>
        <taxon>Hexapoda</taxon>
        <taxon>Insecta</taxon>
        <taxon>Pterygota</taxon>
        <taxon>Neoptera</taxon>
        <taxon>Endopterygota</taxon>
        <taxon>Hymenoptera</taxon>
        <taxon>Apocrita</taxon>
        <taxon>Aculeata</taxon>
        <taxon>Apoidea</taxon>
        <taxon>Anthophila</taxon>
        <taxon>Apidae</taxon>
        <taxon>Melipona</taxon>
    </lineage>
</organism>
<keyword evidence="2" id="KW-1185">Reference proteome</keyword>